<dbReference type="RefSeq" id="WP_162469105.1">
    <property type="nucleotide sequence ID" value="NZ_JBHJTU010000001.1"/>
</dbReference>
<proteinExistence type="predicted"/>
<dbReference type="EMBL" id="VJZD01000119">
    <property type="protein sequence ID" value="MPY34587.1"/>
    <property type="molecule type" value="Genomic_DNA"/>
</dbReference>
<dbReference type="InterPro" id="IPR012348">
    <property type="entry name" value="RNR-like"/>
</dbReference>
<protein>
    <submittedName>
        <fullName evidence="1">Diiron oxygenase</fullName>
    </submittedName>
</protein>
<dbReference type="InterPro" id="IPR025859">
    <property type="entry name" value="AurF/CmlI"/>
</dbReference>
<name>A0A5N8VH82_9ACTN</name>
<dbReference type="Gene3D" id="1.10.620.20">
    <property type="entry name" value="Ribonucleotide Reductase, subunit A"/>
    <property type="match status" value="1"/>
</dbReference>
<dbReference type="SMR" id="A0A5N8VH82"/>
<dbReference type="GO" id="GO:0016491">
    <property type="term" value="F:oxidoreductase activity"/>
    <property type="evidence" value="ECO:0007669"/>
    <property type="project" value="InterPro"/>
</dbReference>
<sequence>MSAVSTIEWTEEFARAVRRLIDVSVDDYYNPYRTFEWPETITPDGLWMSRELLSVYGTAAEQELSHEQLVELSRWESVNLYSLIAHGIRELLIEVMRRIHTPGYEIPTPYFHHFIGEENEHMWFFAEFCLRYAGRIYPDRRMVFPTDERAPEMNNFIVFSQILIFEQIGDYFNAHMAADAKLPETVRAVNRIHHRDESRHIAFGGKLVKALFEEVRRTHSAEEVEEVGQYLRGYIDLIIQMLYSRDAYQDAGIANPTRFRAAVMADPARAAINARIIERTNNFYRRIGLFH</sequence>
<keyword evidence="2" id="KW-1185">Reference proteome</keyword>
<dbReference type="InterPro" id="IPR009078">
    <property type="entry name" value="Ferritin-like_SF"/>
</dbReference>
<evidence type="ECO:0000313" key="1">
    <source>
        <dbReference type="EMBL" id="MPY34587.1"/>
    </source>
</evidence>
<evidence type="ECO:0000313" key="2">
    <source>
        <dbReference type="Proteomes" id="UP000325849"/>
    </source>
</evidence>
<gene>
    <name evidence="1" type="ORF">FNH09_26090</name>
</gene>
<dbReference type="AlphaFoldDB" id="A0A5N8VH82"/>
<accession>A0A5N8VH82</accession>
<dbReference type="Proteomes" id="UP000325849">
    <property type="component" value="Unassembled WGS sequence"/>
</dbReference>
<dbReference type="SUPFAM" id="SSF47240">
    <property type="entry name" value="Ferritin-like"/>
    <property type="match status" value="1"/>
</dbReference>
<reference evidence="1 2" key="1">
    <citation type="submission" date="2019-07" db="EMBL/GenBank/DDBJ databases">
        <title>New species of Amycolatopsis and Streptomyces.</title>
        <authorList>
            <person name="Duangmal K."/>
            <person name="Teo W.F.A."/>
            <person name="Lipun K."/>
        </authorList>
    </citation>
    <scope>NUCLEOTIDE SEQUENCE [LARGE SCALE GENOMIC DNA]</scope>
    <source>
        <strain evidence="1 2">NBRC 109810</strain>
    </source>
</reference>
<dbReference type="Pfam" id="PF11583">
    <property type="entry name" value="AurF"/>
    <property type="match status" value="1"/>
</dbReference>
<organism evidence="1 2">
    <name type="scientific">Streptomyces adustus</name>
    <dbReference type="NCBI Taxonomy" id="1609272"/>
    <lineage>
        <taxon>Bacteria</taxon>
        <taxon>Bacillati</taxon>
        <taxon>Actinomycetota</taxon>
        <taxon>Actinomycetes</taxon>
        <taxon>Kitasatosporales</taxon>
        <taxon>Streptomycetaceae</taxon>
        <taxon>Streptomyces</taxon>
    </lineage>
</organism>
<comment type="caution">
    <text evidence="1">The sequence shown here is derived from an EMBL/GenBank/DDBJ whole genome shotgun (WGS) entry which is preliminary data.</text>
</comment>